<proteinExistence type="predicted"/>
<comment type="caution">
    <text evidence="1">The sequence shown here is derived from an EMBL/GenBank/DDBJ whole genome shotgun (WGS) entry which is preliminary data.</text>
</comment>
<accession>A0ABY0T8Z4</accession>
<organism evidence="1 2">
    <name type="scientific">Nitrosospira multiformis</name>
    <dbReference type="NCBI Taxonomy" id="1231"/>
    <lineage>
        <taxon>Bacteria</taxon>
        <taxon>Pseudomonadati</taxon>
        <taxon>Pseudomonadota</taxon>
        <taxon>Betaproteobacteria</taxon>
        <taxon>Nitrosomonadales</taxon>
        <taxon>Nitrosomonadaceae</taxon>
        <taxon>Nitrosospira</taxon>
    </lineage>
</organism>
<dbReference type="EMBL" id="FNKY01000001">
    <property type="protein sequence ID" value="SDQ43366.1"/>
    <property type="molecule type" value="Genomic_DNA"/>
</dbReference>
<sequence>MVSFKQFSEILFIKLLKFSTEVLNLDSSRVLTCIEPHGRQPMPLKSMLRLYCMHLPWPGEAVLAVCGSG</sequence>
<name>A0ABY0T8Z4_9PROT</name>
<reference evidence="1 2" key="1">
    <citation type="submission" date="2016-10" db="EMBL/GenBank/DDBJ databases">
        <authorList>
            <person name="Varghese N."/>
            <person name="Submissions S."/>
        </authorList>
    </citation>
    <scope>NUCLEOTIDE SEQUENCE [LARGE SCALE GENOMIC DNA]</scope>
    <source>
        <strain evidence="1 2">Nl1</strain>
    </source>
</reference>
<protein>
    <submittedName>
        <fullName evidence="1">Uncharacterized protein</fullName>
    </submittedName>
</protein>
<gene>
    <name evidence="1" type="ORF">SAMN05216402_0833</name>
</gene>
<evidence type="ECO:0000313" key="1">
    <source>
        <dbReference type="EMBL" id="SDQ43366.1"/>
    </source>
</evidence>
<dbReference type="Proteomes" id="UP000183471">
    <property type="component" value="Unassembled WGS sequence"/>
</dbReference>
<evidence type="ECO:0000313" key="2">
    <source>
        <dbReference type="Proteomes" id="UP000183471"/>
    </source>
</evidence>
<keyword evidence="2" id="KW-1185">Reference proteome</keyword>